<dbReference type="KEGG" id="aqu:109582734"/>
<organism evidence="3">
    <name type="scientific">Amphimedon queenslandica</name>
    <name type="common">Sponge</name>
    <dbReference type="NCBI Taxonomy" id="400682"/>
    <lineage>
        <taxon>Eukaryota</taxon>
        <taxon>Metazoa</taxon>
        <taxon>Porifera</taxon>
        <taxon>Demospongiae</taxon>
        <taxon>Heteroscleromorpha</taxon>
        <taxon>Haplosclerida</taxon>
        <taxon>Niphatidae</taxon>
        <taxon>Amphimedon</taxon>
    </lineage>
</organism>
<proteinExistence type="predicted"/>
<dbReference type="PANTHER" id="PTHR39297:SF1">
    <property type="entry name" value="CUB DOMAIN-CONTAINING PROTEIN"/>
    <property type="match status" value="1"/>
</dbReference>
<keyword evidence="2" id="KW-0732">Signal</keyword>
<feature type="compositionally biased region" description="Polar residues" evidence="1">
    <location>
        <begin position="250"/>
        <end position="275"/>
    </location>
</feature>
<dbReference type="InParanoid" id="A0A1X7UMX9"/>
<dbReference type="AlphaFoldDB" id="A0A1X7UMX9"/>
<evidence type="ECO:0000313" key="3">
    <source>
        <dbReference type="EnsemblMetazoa" id="Aqu2.1.29340_001"/>
    </source>
</evidence>
<keyword evidence="4" id="KW-1185">Reference proteome</keyword>
<feature type="chain" id="PRO_5012553067" description="CUB domain-containing protein" evidence="2">
    <location>
        <begin position="25"/>
        <end position="295"/>
    </location>
</feature>
<feature type="region of interest" description="Disordered" evidence="1">
    <location>
        <begin position="169"/>
        <end position="275"/>
    </location>
</feature>
<dbReference type="Proteomes" id="UP000007879">
    <property type="component" value="Unassembled WGS sequence"/>
</dbReference>
<reference evidence="3" key="2">
    <citation type="submission" date="2017-05" db="UniProtKB">
        <authorList>
            <consortium name="EnsemblMetazoa"/>
        </authorList>
    </citation>
    <scope>IDENTIFICATION</scope>
</reference>
<sequence length="295" mass="31607">MISTSAICLSFASLAVLFAACTSGQTVPCRPQCCEWMNQDYGLSLQSPTPRGFITTTLPNPEDMLSNPCINVTAQETDQYIEILVETTTPGRNSRVCVTVNDDPNPTCGNGQVSYCQQVPSLNMTITIFCDDSCDQSEILFWFRVNVSQAVSFDDVFWCSRRLGDYPSGLINVTTPPNTNPTEIPTTNPTELPITHPTDPPVTNPTEGTPPVTNPTEGTPPVTNPTEGTPPVTNPTEGPPPVTNPHEGPPSNSSDSTNAPQPTSSPEPTSAGTTPSSNLLLMLCIIALTQIYNNF</sequence>
<dbReference type="PANTHER" id="PTHR39297">
    <property type="entry name" value="CUB DOMAIN-CONTAINING PROTEIN"/>
    <property type="match status" value="1"/>
</dbReference>
<evidence type="ECO:0000313" key="4">
    <source>
        <dbReference type="Proteomes" id="UP000007879"/>
    </source>
</evidence>
<feature type="compositionally biased region" description="Low complexity" evidence="1">
    <location>
        <begin position="174"/>
        <end position="195"/>
    </location>
</feature>
<feature type="compositionally biased region" description="Low complexity" evidence="1">
    <location>
        <begin position="204"/>
        <end position="236"/>
    </location>
</feature>
<evidence type="ECO:0000256" key="1">
    <source>
        <dbReference type="SAM" id="MobiDB-lite"/>
    </source>
</evidence>
<protein>
    <recommendedName>
        <fullName evidence="5">CUB domain-containing protein</fullName>
    </recommendedName>
</protein>
<dbReference type="EnsemblMetazoa" id="Aqu2.1.29340_001">
    <property type="protein sequence ID" value="Aqu2.1.29340_001"/>
    <property type="gene ID" value="Aqu2.1.29340"/>
</dbReference>
<evidence type="ECO:0000256" key="2">
    <source>
        <dbReference type="SAM" id="SignalP"/>
    </source>
</evidence>
<accession>A0A1X7UMX9</accession>
<name>A0A1X7UMX9_AMPQE</name>
<dbReference type="EnsemblMetazoa" id="XM_019997643.1">
    <property type="protein sequence ID" value="XP_019853202.1"/>
    <property type="gene ID" value="LOC109582734"/>
</dbReference>
<evidence type="ECO:0008006" key="5">
    <source>
        <dbReference type="Google" id="ProtNLM"/>
    </source>
</evidence>
<reference evidence="4" key="1">
    <citation type="journal article" date="2010" name="Nature">
        <title>The Amphimedon queenslandica genome and the evolution of animal complexity.</title>
        <authorList>
            <person name="Srivastava M."/>
            <person name="Simakov O."/>
            <person name="Chapman J."/>
            <person name="Fahey B."/>
            <person name="Gauthier M.E."/>
            <person name="Mitros T."/>
            <person name="Richards G.S."/>
            <person name="Conaco C."/>
            <person name="Dacre M."/>
            <person name="Hellsten U."/>
            <person name="Larroux C."/>
            <person name="Putnam N.H."/>
            <person name="Stanke M."/>
            <person name="Adamska M."/>
            <person name="Darling A."/>
            <person name="Degnan S.M."/>
            <person name="Oakley T.H."/>
            <person name="Plachetzki D.C."/>
            <person name="Zhai Y."/>
            <person name="Adamski M."/>
            <person name="Calcino A."/>
            <person name="Cummins S.F."/>
            <person name="Goodstein D.M."/>
            <person name="Harris C."/>
            <person name="Jackson D.J."/>
            <person name="Leys S.P."/>
            <person name="Shu S."/>
            <person name="Woodcroft B.J."/>
            <person name="Vervoort M."/>
            <person name="Kosik K.S."/>
            <person name="Manning G."/>
            <person name="Degnan B.M."/>
            <person name="Rokhsar D.S."/>
        </authorList>
    </citation>
    <scope>NUCLEOTIDE SEQUENCE [LARGE SCALE GENOMIC DNA]</scope>
</reference>
<gene>
    <name evidence="3" type="primary">109582734</name>
</gene>
<feature type="signal peptide" evidence="2">
    <location>
        <begin position="1"/>
        <end position="24"/>
    </location>
</feature>